<organism evidence="1 2">
    <name type="scientific">Mauremys mutica</name>
    <name type="common">yellowpond turtle</name>
    <dbReference type="NCBI Taxonomy" id="74926"/>
    <lineage>
        <taxon>Eukaryota</taxon>
        <taxon>Metazoa</taxon>
        <taxon>Chordata</taxon>
        <taxon>Craniata</taxon>
        <taxon>Vertebrata</taxon>
        <taxon>Euteleostomi</taxon>
        <taxon>Archelosauria</taxon>
        <taxon>Testudinata</taxon>
        <taxon>Testudines</taxon>
        <taxon>Cryptodira</taxon>
        <taxon>Durocryptodira</taxon>
        <taxon>Testudinoidea</taxon>
        <taxon>Geoemydidae</taxon>
        <taxon>Geoemydinae</taxon>
        <taxon>Mauremys</taxon>
    </lineage>
</organism>
<proteinExistence type="predicted"/>
<comment type="caution">
    <text evidence="1">The sequence shown here is derived from an EMBL/GenBank/DDBJ whole genome shotgun (WGS) entry which is preliminary data.</text>
</comment>
<protein>
    <submittedName>
        <fullName evidence="1">Uncharacterized protein</fullName>
    </submittedName>
</protein>
<evidence type="ECO:0000313" key="1">
    <source>
        <dbReference type="EMBL" id="KAH1174255.1"/>
    </source>
</evidence>
<reference evidence="1" key="1">
    <citation type="submission" date="2021-09" db="EMBL/GenBank/DDBJ databases">
        <title>The genome of Mauremys mutica provides insights into the evolution of semi-aquatic lifestyle.</title>
        <authorList>
            <person name="Gong S."/>
            <person name="Gao Y."/>
        </authorList>
    </citation>
    <scope>NUCLEOTIDE SEQUENCE</scope>
    <source>
        <strain evidence="1">MM-2020</strain>
        <tissue evidence="1">Muscle</tissue>
    </source>
</reference>
<gene>
    <name evidence="1" type="ORF">KIL84_002399</name>
</gene>
<dbReference type="EMBL" id="JAHDVG010000480">
    <property type="protein sequence ID" value="KAH1174255.1"/>
    <property type="molecule type" value="Genomic_DNA"/>
</dbReference>
<dbReference type="Proteomes" id="UP000827986">
    <property type="component" value="Unassembled WGS sequence"/>
</dbReference>
<name>A0A9D4AZ89_9SAUR</name>
<dbReference type="AlphaFoldDB" id="A0A9D4AZ89"/>
<evidence type="ECO:0000313" key="2">
    <source>
        <dbReference type="Proteomes" id="UP000827986"/>
    </source>
</evidence>
<accession>A0A9D4AZ89</accession>
<sequence length="108" mass="12675">MQRAHDVSSPTPPACCFVSVCLSLALFPDPPPTPFCFSVFFFPQWENRFHFADCTQRCCILVDVVFSTKNKNKKKIFFLFKKKIKMKNSYSTDNFFLKSQGRKKWFVL</sequence>
<keyword evidence="2" id="KW-1185">Reference proteome</keyword>